<name>A0A239IIT1_EKHLU</name>
<dbReference type="AlphaFoldDB" id="A0A239IIT1"/>
<protein>
    <submittedName>
        <fullName evidence="5">Tetratricopeptide repeat-containing protein</fullName>
    </submittedName>
</protein>
<reference evidence="5 6" key="1">
    <citation type="submission" date="2017-06" db="EMBL/GenBank/DDBJ databases">
        <authorList>
            <person name="Kim H.J."/>
            <person name="Triplett B.A."/>
        </authorList>
    </citation>
    <scope>NUCLEOTIDE SEQUENCE [LARGE SCALE GENOMIC DNA]</scope>
    <source>
        <strain evidence="5 6">DSM 19307</strain>
    </source>
</reference>
<organism evidence="5 6">
    <name type="scientific">Ekhidna lutea</name>
    <dbReference type="NCBI Taxonomy" id="447679"/>
    <lineage>
        <taxon>Bacteria</taxon>
        <taxon>Pseudomonadati</taxon>
        <taxon>Bacteroidota</taxon>
        <taxon>Cytophagia</taxon>
        <taxon>Cytophagales</taxon>
        <taxon>Reichenbachiellaceae</taxon>
        <taxon>Ekhidna</taxon>
    </lineage>
</organism>
<dbReference type="InterPro" id="IPR011990">
    <property type="entry name" value="TPR-like_helical_dom_sf"/>
</dbReference>
<keyword evidence="3" id="KW-0812">Transmembrane</keyword>
<evidence type="ECO:0000256" key="2">
    <source>
        <dbReference type="SAM" id="Coils"/>
    </source>
</evidence>
<dbReference type="PROSITE" id="PS50043">
    <property type="entry name" value="HTH_LUXR_2"/>
    <property type="match status" value="1"/>
</dbReference>
<evidence type="ECO:0000313" key="5">
    <source>
        <dbReference type="EMBL" id="SNS93537.1"/>
    </source>
</evidence>
<dbReference type="GO" id="GO:0006355">
    <property type="term" value="P:regulation of DNA-templated transcription"/>
    <property type="evidence" value="ECO:0007669"/>
    <property type="project" value="InterPro"/>
</dbReference>
<keyword evidence="3" id="KW-1133">Transmembrane helix</keyword>
<dbReference type="SUPFAM" id="SSF46894">
    <property type="entry name" value="C-terminal effector domain of the bipartite response regulators"/>
    <property type="match status" value="1"/>
</dbReference>
<feature type="domain" description="HTH luxR-type" evidence="4">
    <location>
        <begin position="479"/>
        <end position="544"/>
    </location>
</feature>
<proteinExistence type="predicted"/>
<dbReference type="Proteomes" id="UP000198393">
    <property type="component" value="Unassembled WGS sequence"/>
</dbReference>
<dbReference type="Gene3D" id="1.25.40.10">
    <property type="entry name" value="Tetratricopeptide repeat domain"/>
    <property type="match status" value="2"/>
</dbReference>
<feature type="repeat" description="TPR" evidence="1">
    <location>
        <begin position="179"/>
        <end position="212"/>
    </location>
</feature>
<feature type="repeat" description="TPR" evidence="1">
    <location>
        <begin position="99"/>
        <end position="132"/>
    </location>
</feature>
<evidence type="ECO:0000259" key="4">
    <source>
        <dbReference type="PROSITE" id="PS50043"/>
    </source>
</evidence>
<dbReference type="PRINTS" id="PR00038">
    <property type="entry name" value="HTHLUXR"/>
</dbReference>
<dbReference type="GO" id="GO:0003677">
    <property type="term" value="F:DNA binding"/>
    <property type="evidence" value="ECO:0007669"/>
    <property type="project" value="InterPro"/>
</dbReference>
<evidence type="ECO:0000256" key="3">
    <source>
        <dbReference type="SAM" id="Phobius"/>
    </source>
</evidence>
<dbReference type="EMBL" id="FZPD01000003">
    <property type="protein sequence ID" value="SNS93537.1"/>
    <property type="molecule type" value="Genomic_DNA"/>
</dbReference>
<dbReference type="Pfam" id="PF13424">
    <property type="entry name" value="TPR_12"/>
    <property type="match status" value="1"/>
</dbReference>
<dbReference type="SMART" id="SM00028">
    <property type="entry name" value="TPR"/>
    <property type="match status" value="7"/>
</dbReference>
<dbReference type="SUPFAM" id="SSF48452">
    <property type="entry name" value="TPR-like"/>
    <property type="match status" value="2"/>
</dbReference>
<dbReference type="InterPro" id="IPR019734">
    <property type="entry name" value="TPR_rpt"/>
</dbReference>
<dbReference type="Gene3D" id="1.10.10.10">
    <property type="entry name" value="Winged helix-like DNA-binding domain superfamily/Winged helix DNA-binding domain"/>
    <property type="match status" value="1"/>
</dbReference>
<dbReference type="PROSITE" id="PS00622">
    <property type="entry name" value="HTH_LUXR_1"/>
    <property type="match status" value="1"/>
</dbReference>
<dbReference type="InterPro" id="IPR000792">
    <property type="entry name" value="Tscrpt_reg_LuxR_C"/>
</dbReference>
<gene>
    <name evidence="5" type="ORF">SAMN05421640_1687</name>
</gene>
<evidence type="ECO:0000256" key="1">
    <source>
        <dbReference type="PROSITE-ProRule" id="PRU00339"/>
    </source>
</evidence>
<dbReference type="InterPro" id="IPR036388">
    <property type="entry name" value="WH-like_DNA-bd_sf"/>
</dbReference>
<keyword evidence="6" id="KW-1185">Reference proteome</keyword>
<dbReference type="PANTHER" id="PTHR10098">
    <property type="entry name" value="RAPSYN-RELATED"/>
    <property type="match status" value="1"/>
</dbReference>
<evidence type="ECO:0000313" key="6">
    <source>
        <dbReference type="Proteomes" id="UP000198393"/>
    </source>
</evidence>
<dbReference type="RefSeq" id="WP_144017371.1">
    <property type="nucleotide sequence ID" value="NZ_FZPD01000003.1"/>
</dbReference>
<dbReference type="SMART" id="SM00421">
    <property type="entry name" value="HTH_LUXR"/>
    <property type="match status" value="1"/>
</dbReference>
<dbReference type="PROSITE" id="PS50005">
    <property type="entry name" value="TPR"/>
    <property type="match status" value="3"/>
</dbReference>
<accession>A0A239IIT1</accession>
<dbReference type="CDD" id="cd06170">
    <property type="entry name" value="LuxR_C_like"/>
    <property type="match status" value="1"/>
</dbReference>
<keyword evidence="2" id="KW-0175">Coiled coil</keyword>
<dbReference type="Pfam" id="PF13181">
    <property type="entry name" value="TPR_8"/>
    <property type="match status" value="3"/>
</dbReference>
<dbReference type="Pfam" id="PF00196">
    <property type="entry name" value="GerE"/>
    <property type="match status" value="1"/>
</dbReference>
<feature type="repeat" description="TPR" evidence="1">
    <location>
        <begin position="139"/>
        <end position="172"/>
    </location>
</feature>
<keyword evidence="3" id="KW-0472">Membrane</keyword>
<feature type="transmembrane region" description="Helical" evidence="3">
    <location>
        <begin position="416"/>
        <end position="437"/>
    </location>
</feature>
<feature type="coiled-coil region" evidence="2">
    <location>
        <begin position="440"/>
        <end position="467"/>
    </location>
</feature>
<keyword evidence="1" id="KW-0802">TPR repeat</keyword>
<sequence>MARLSLIFLFISSAITCTSQVYDEAIQKLESVYSQDDYRKVLLLSDSILSNNATEYASRVYQIQADAYYFLNDVEASLEHYLKAITPSESLPLHPYNAMECYSHIGFCYRYLGKYIEAIPYYKRAYTFTVEQNDSVEIANQASGLGTIYSNLGDYDKASTYFKEAYEIDFALKDTVALAYDLVNLGSLHLAMKDADKAISYFRQGVRVKRTIAGDHTIHIQRASKLSSAYLMNSELDSALYYANWAENESTAIDDSLSLAKLWIIKSQIYALKGAYHQALDFANRAYSYFDASPTSNLVDAANVLADAYIGLRNYSKAQSTLDEALEIAEKLGLIESSMAILTKRSEIHESQGRFKSANQDLKKHQALNDTLQRRQKQRAILMLDQEYQTAQKEAEIERLSLESELKENELSNTRMMIIVIGSSSVLFILLVIAFYGQRSKKQRAEKEAQELQIEALEKRLLDLNISPKEVDIDSSSLNDKIHTPLSEREIDVLRLSLEGKTNSEIAEDLFISTSTVKFHLRNTYGKLGVNNRKEALDYVVKSS</sequence>
<feature type="coiled-coil region" evidence="2">
    <location>
        <begin position="355"/>
        <end position="410"/>
    </location>
</feature>
<dbReference type="PANTHER" id="PTHR10098:SF108">
    <property type="entry name" value="TETRATRICOPEPTIDE REPEAT PROTEIN 28"/>
    <property type="match status" value="1"/>
</dbReference>
<dbReference type="InterPro" id="IPR016032">
    <property type="entry name" value="Sig_transdc_resp-reg_C-effctor"/>
</dbReference>
<dbReference type="OrthoDB" id="965844at2"/>